<protein>
    <recommendedName>
        <fullName evidence="3">Phage protein</fullName>
    </recommendedName>
</protein>
<sequence>MPIKLVNATKVNEVFAHLNESEDNRTLYSHLSRGDVVDIRGIAVSPGYRIVRVDNRLKAQISQSHFELALINDVSEDVAYYNRVVIQPDSFLNCRPVTQVLVWRTQKREHRKELYDFAGLIFLSYLLEKYDVIVSDMNQTHDGMSFWQARMYDALAYGLKVYAYDMISCELHEINTDDAVGHYEQWLWGDPEHYQNRLAIISKLELPTD</sequence>
<comment type="caution">
    <text evidence="1">The sequence shown here is derived from an EMBL/GenBank/DDBJ whole genome shotgun (WGS) entry which is preliminary data.</text>
</comment>
<proteinExistence type="predicted"/>
<evidence type="ECO:0008006" key="3">
    <source>
        <dbReference type="Google" id="ProtNLM"/>
    </source>
</evidence>
<dbReference type="AlphaFoldDB" id="A0AA44CJ12"/>
<name>A0AA44CJ12_YERMO</name>
<evidence type="ECO:0000313" key="1">
    <source>
        <dbReference type="EMBL" id="NIL21594.1"/>
    </source>
</evidence>
<dbReference type="EMBL" id="JAASAI010000002">
    <property type="protein sequence ID" value="NIL21594.1"/>
    <property type="molecule type" value="Genomic_DNA"/>
</dbReference>
<organism evidence="1 2">
    <name type="scientific">Yersinia mollaretii</name>
    <dbReference type="NCBI Taxonomy" id="33060"/>
    <lineage>
        <taxon>Bacteria</taxon>
        <taxon>Pseudomonadati</taxon>
        <taxon>Pseudomonadota</taxon>
        <taxon>Gammaproteobacteria</taxon>
        <taxon>Enterobacterales</taxon>
        <taxon>Yersiniaceae</taxon>
        <taxon>Yersinia</taxon>
    </lineage>
</organism>
<dbReference type="Proteomes" id="UP000712947">
    <property type="component" value="Unassembled WGS sequence"/>
</dbReference>
<evidence type="ECO:0000313" key="2">
    <source>
        <dbReference type="Proteomes" id="UP000712947"/>
    </source>
</evidence>
<reference evidence="1" key="1">
    <citation type="submission" date="2020-03" db="EMBL/GenBank/DDBJ databases">
        <authorList>
            <person name="Kislichkina A."/>
            <person name="Dentovskaya S."/>
            <person name="Shaikhutdinov R."/>
            <person name="Ivanov S."/>
            <person name="Sizova A."/>
            <person name="Solomentsev V."/>
            <person name="Bogun A."/>
        </authorList>
    </citation>
    <scope>NUCLEOTIDE SEQUENCE</scope>
    <source>
        <strain evidence="1">SCPM-O-B-7610</strain>
    </source>
</reference>
<dbReference type="RefSeq" id="WP_050143294.1">
    <property type="nucleotide sequence ID" value="NZ_CABHYE010000015.1"/>
</dbReference>
<gene>
    <name evidence="1" type="ORF">HB991_03535</name>
</gene>
<accession>A0AA44CJ12</accession>